<evidence type="ECO:0000313" key="3">
    <source>
        <dbReference type="Proteomes" id="UP001318682"/>
    </source>
</evidence>
<sequence>MRFYLMFILLFATPVRAWEFTPGMPCRLTHETPEVSVELTYDPTQPLYTISLTRNVMWPHAEVFALQFEGHQALSIATDRHHIDKGGKRLTVADHGFKNVLDGLQFNETARAVTGNSSVSIPLAGALGPVKAFRNCAPVAGV</sequence>
<gene>
    <name evidence="2" type="ORF">ROLI_034460</name>
</gene>
<protein>
    <recommendedName>
        <fullName evidence="4">Excinuclease ABC subunit B</fullName>
    </recommendedName>
</protein>
<reference evidence="2 3" key="1">
    <citation type="submission" date="2015-07" db="EMBL/GenBank/DDBJ databases">
        <authorList>
            <person name="Voget S."/>
            <person name="Dogs M."/>
            <person name="Brinkhoff T.H."/>
            <person name="Daniel R."/>
        </authorList>
    </citation>
    <scope>NUCLEOTIDE SEQUENCE [LARGE SCALE GENOMIC DNA]</scope>
    <source>
        <strain evidence="2 3">B14</strain>
    </source>
</reference>
<accession>A0ABZ2C0C2</accession>
<proteinExistence type="predicted"/>
<dbReference type="Proteomes" id="UP001318682">
    <property type="component" value="Chromosome"/>
</dbReference>
<keyword evidence="1" id="KW-0732">Signal</keyword>
<feature type="chain" id="PRO_5045073624" description="Excinuclease ABC subunit B" evidence="1">
    <location>
        <begin position="18"/>
        <end position="142"/>
    </location>
</feature>
<evidence type="ECO:0000313" key="2">
    <source>
        <dbReference type="EMBL" id="WVX50349.1"/>
    </source>
</evidence>
<name>A0ABZ2C0C2_9RHOB</name>
<organism evidence="2 3">
    <name type="scientific">Roseobacter fucihabitans</name>
    <dbReference type="NCBI Taxonomy" id="1537242"/>
    <lineage>
        <taxon>Bacteria</taxon>
        <taxon>Pseudomonadati</taxon>
        <taxon>Pseudomonadota</taxon>
        <taxon>Alphaproteobacteria</taxon>
        <taxon>Rhodobacterales</taxon>
        <taxon>Roseobacteraceae</taxon>
        <taxon>Roseobacter</taxon>
    </lineage>
</organism>
<dbReference type="EMBL" id="CP143423">
    <property type="protein sequence ID" value="WVX50349.1"/>
    <property type="molecule type" value="Genomic_DNA"/>
</dbReference>
<reference evidence="3" key="2">
    <citation type="submission" date="2024-01" db="EMBL/GenBank/DDBJ databases">
        <title>Roseobacter fucihabitans sp. nov., isolated from the brown alga Fucus spiralis.</title>
        <authorList>
            <person name="Hahnke S."/>
            <person name="Berger M."/>
            <person name="Schlingloff A."/>
            <person name="Athale I."/>
            <person name="Neumann-Schaal M."/>
            <person name="Adenaya A."/>
            <person name="Poehlein A."/>
            <person name="Daniel R."/>
            <person name="Pertersen J."/>
            <person name="Brinkhoff T."/>
        </authorList>
    </citation>
    <scope>NUCLEOTIDE SEQUENCE [LARGE SCALE GENOMIC DNA]</scope>
    <source>
        <strain evidence="3">B14</strain>
    </source>
</reference>
<evidence type="ECO:0008006" key="4">
    <source>
        <dbReference type="Google" id="ProtNLM"/>
    </source>
</evidence>
<evidence type="ECO:0000256" key="1">
    <source>
        <dbReference type="SAM" id="SignalP"/>
    </source>
</evidence>
<feature type="signal peptide" evidence="1">
    <location>
        <begin position="1"/>
        <end position="17"/>
    </location>
</feature>
<keyword evidence="3" id="KW-1185">Reference proteome</keyword>